<organism evidence="3 4">
    <name type="scientific">Demequina lignilytica</name>
    <dbReference type="NCBI Taxonomy" id="3051663"/>
    <lineage>
        <taxon>Bacteria</taxon>
        <taxon>Bacillati</taxon>
        <taxon>Actinomycetota</taxon>
        <taxon>Actinomycetes</taxon>
        <taxon>Micrococcales</taxon>
        <taxon>Demequinaceae</taxon>
        <taxon>Demequina</taxon>
    </lineage>
</organism>
<evidence type="ECO:0000313" key="4">
    <source>
        <dbReference type="Proteomes" id="UP001172756"/>
    </source>
</evidence>
<dbReference type="Pfam" id="PF12802">
    <property type="entry name" value="MarR_2"/>
    <property type="match status" value="1"/>
</dbReference>
<dbReference type="PANTHER" id="PTHR33164:SF43">
    <property type="entry name" value="HTH-TYPE TRANSCRIPTIONAL REPRESSOR YETL"/>
    <property type="match status" value="1"/>
</dbReference>
<dbReference type="InterPro" id="IPR039422">
    <property type="entry name" value="MarR/SlyA-like"/>
</dbReference>
<dbReference type="AlphaFoldDB" id="A0AB35MHD4"/>
<proteinExistence type="predicted"/>
<evidence type="ECO:0000313" key="3">
    <source>
        <dbReference type="EMBL" id="MDN4483186.1"/>
    </source>
</evidence>
<sequence>MTSRTDHLADVATAAISVARKIQSVPFDDPGIVPLCHLDRIVIRHIDRFPGLQPSEVAADLGLQASNTSTAIRSLTRLGLVEKRTDGADRRAKHLHLTAAGEDVGRRVRGEWAALLDPLVSSDEDAATLARALVALDDALNRHVGSHGALGPDHTEPGAQASTSVTPS</sequence>
<reference evidence="3 4" key="1">
    <citation type="submission" date="2023-06" db="EMBL/GenBank/DDBJ databases">
        <title>SYSU T0a273.</title>
        <authorList>
            <person name="Gao L."/>
            <person name="Fang B.-Z."/>
            <person name="Li W.-J."/>
        </authorList>
    </citation>
    <scope>NUCLEOTIDE SEQUENCE [LARGE SCALE GENOMIC DNA]</scope>
    <source>
        <strain evidence="3 4">SYSU T0a273</strain>
    </source>
</reference>
<dbReference type="PROSITE" id="PS50995">
    <property type="entry name" value="HTH_MARR_2"/>
    <property type="match status" value="1"/>
</dbReference>
<dbReference type="SUPFAM" id="SSF46785">
    <property type="entry name" value="Winged helix' DNA-binding domain"/>
    <property type="match status" value="1"/>
</dbReference>
<dbReference type="InterPro" id="IPR000835">
    <property type="entry name" value="HTH_MarR-typ"/>
</dbReference>
<dbReference type="RefSeq" id="WP_301160152.1">
    <property type="nucleotide sequence ID" value="NZ_JAUHQB010000003.1"/>
</dbReference>
<evidence type="ECO:0000256" key="1">
    <source>
        <dbReference type="SAM" id="MobiDB-lite"/>
    </source>
</evidence>
<protein>
    <submittedName>
        <fullName evidence="3">MarR family winged helix-turn-helix transcriptional regulator</fullName>
    </submittedName>
</protein>
<dbReference type="Gene3D" id="1.10.10.10">
    <property type="entry name" value="Winged helix-like DNA-binding domain superfamily/Winged helix DNA-binding domain"/>
    <property type="match status" value="1"/>
</dbReference>
<gene>
    <name evidence="3" type="ORF">QQ002_06505</name>
</gene>
<dbReference type="GO" id="GO:0006950">
    <property type="term" value="P:response to stress"/>
    <property type="evidence" value="ECO:0007669"/>
    <property type="project" value="TreeGrafter"/>
</dbReference>
<dbReference type="PRINTS" id="PR00598">
    <property type="entry name" value="HTHMARR"/>
</dbReference>
<feature type="region of interest" description="Disordered" evidence="1">
    <location>
        <begin position="145"/>
        <end position="168"/>
    </location>
</feature>
<dbReference type="GO" id="GO:0003700">
    <property type="term" value="F:DNA-binding transcription factor activity"/>
    <property type="evidence" value="ECO:0007669"/>
    <property type="project" value="InterPro"/>
</dbReference>
<dbReference type="EMBL" id="JAUHQB010000003">
    <property type="protein sequence ID" value="MDN4483186.1"/>
    <property type="molecule type" value="Genomic_DNA"/>
</dbReference>
<dbReference type="InterPro" id="IPR036388">
    <property type="entry name" value="WH-like_DNA-bd_sf"/>
</dbReference>
<dbReference type="PANTHER" id="PTHR33164">
    <property type="entry name" value="TRANSCRIPTIONAL REGULATOR, MARR FAMILY"/>
    <property type="match status" value="1"/>
</dbReference>
<name>A0AB35MHD4_9MICO</name>
<dbReference type="InterPro" id="IPR036390">
    <property type="entry name" value="WH_DNA-bd_sf"/>
</dbReference>
<accession>A0AB35MHD4</accession>
<dbReference type="Proteomes" id="UP001172756">
    <property type="component" value="Unassembled WGS sequence"/>
</dbReference>
<evidence type="ECO:0000259" key="2">
    <source>
        <dbReference type="PROSITE" id="PS50995"/>
    </source>
</evidence>
<feature type="domain" description="HTH marR-type" evidence="2">
    <location>
        <begin position="1"/>
        <end position="138"/>
    </location>
</feature>
<comment type="caution">
    <text evidence="3">The sequence shown here is derived from an EMBL/GenBank/DDBJ whole genome shotgun (WGS) entry which is preliminary data.</text>
</comment>